<protein>
    <submittedName>
        <fullName evidence="1">Sialyltransferase-like protein 5</fullName>
    </submittedName>
</protein>
<evidence type="ECO:0000313" key="1">
    <source>
        <dbReference type="EMBL" id="RDX74439.1"/>
    </source>
</evidence>
<feature type="non-terminal residue" evidence="1">
    <location>
        <position position="145"/>
    </location>
</feature>
<name>A0A371F822_MUCPR</name>
<dbReference type="OrthoDB" id="10264956at2759"/>
<reference evidence="1" key="1">
    <citation type="submission" date="2018-05" db="EMBL/GenBank/DDBJ databases">
        <title>Draft genome of Mucuna pruriens seed.</title>
        <authorList>
            <person name="Nnadi N.E."/>
            <person name="Vos R."/>
            <person name="Hasami M.H."/>
            <person name="Devisetty U.K."/>
            <person name="Aguiy J.C."/>
        </authorList>
    </citation>
    <scope>NUCLEOTIDE SEQUENCE [LARGE SCALE GENOMIC DNA]</scope>
    <source>
        <strain evidence="1">JCA_2017</strain>
    </source>
</reference>
<dbReference type="GO" id="GO:0009846">
    <property type="term" value="P:pollen germination"/>
    <property type="evidence" value="ECO:0007669"/>
    <property type="project" value="InterPro"/>
</dbReference>
<evidence type="ECO:0000313" key="2">
    <source>
        <dbReference type="Proteomes" id="UP000257109"/>
    </source>
</evidence>
<dbReference type="AlphaFoldDB" id="A0A371F822"/>
<dbReference type="InterPro" id="IPR044782">
    <property type="entry name" value="SIA1/STLP5"/>
</dbReference>
<dbReference type="GO" id="GO:0009860">
    <property type="term" value="P:pollen tube growth"/>
    <property type="evidence" value="ECO:0007669"/>
    <property type="project" value="InterPro"/>
</dbReference>
<organism evidence="1 2">
    <name type="scientific">Mucuna pruriens</name>
    <name type="common">Velvet bean</name>
    <name type="synonym">Dolichos pruriens</name>
    <dbReference type="NCBI Taxonomy" id="157652"/>
    <lineage>
        <taxon>Eukaryota</taxon>
        <taxon>Viridiplantae</taxon>
        <taxon>Streptophyta</taxon>
        <taxon>Embryophyta</taxon>
        <taxon>Tracheophyta</taxon>
        <taxon>Spermatophyta</taxon>
        <taxon>Magnoliopsida</taxon>
        <taxon>eudicotyledons</taxon>
        <taxon>Gunneridae</taxon>
        <taxon>Pentapetalae</taxon>
        <taxon>rosids</taxon>
        <taxon>fabids</taxon>
        <taxon>Fabales</taxon>
        <taxon>Fabaceae</taxon>
        <taxon>Papilionoideae</taxon>
        <taxon>50 kb inversion clade</taxon>
        <taxon>NPAAA clade</taxon>
        <taxon>indigoferoid/millettioid clade</taxon>
        <taxon>Phaseoleae</taxon>
        <taxon>Mucuna</taxon>
    </lineage>
</organism>
<dbReference type="Gene3D" id="3.90.1480.20">
    <property type="entry name" value="Glycosyl transferase family 29"/>
    <property type="match status" value="1"/>
</dbReference>
<dbReference type="EMBL" id="QJKJ01010179">
    <property type="protein sequence ID" value="RDX74439.1"/>
    <property type="molecule type" value="Genomic_DNA"/>
</dbReference>
<sequence>MTIVGVVMSITVYNAQFKKFEPLEYNYDMCKTILLWEWYQNMTTVLTREYLDACSGGWYSFHPQYFHTCVIVGNSRDLLKTKFKEEIDCHDGGVELSLKFPYETKPFTCCVFIHDSSFDKKVGVRSLMNEAFTPPSLASNIYMEE</sequence>
<keyword evidence="2" id="KW-1185">Reference proteome</keyword>
<accession>A0A371F822</accession>
<dbReference type="InterPro" id="IPR038578">
    <property type="entry name" value="GT29-like_sf"/>
</dbReference>
<dbReference type="Proteomes" id="UP000257109">
    <property type="component" value="Unassembled WGS sequence"/>
</dbReference>
<gene>
    <name evidence="1" type="primary">STLP5</name>
    <name evidence="1" type="ORF">CR513_45816</name>
</gene>
<dbReference type="GO" id="GO:0008373">
    <property type="term" value="F:sialyltransferase activity"/>
    <property type="evidence" value="ECO:0007669"/>
    <property type="project" value="InterPro"/>
</dbReference>
<comment type="caution">
    <text evidence="1">The sequence shown here is derived from an EMBL/GenBank/DDBJ whole genome shotgun (WGS) entry which is preliminary data.</text>
</comment>
<dbReference type="PANTHER" id="PTHR47486:SF1">
    <property type="entry name" value="SIALYLTRANSFERASE-LIKE PROTEIN 1"/>
    <property type="match status" value="1"/>
</dbReference>
<dbReference type="STRING" id="157652.A0A371F822"/>
<proteinExistence type="predicted"/>
<feature type="non-terminal residue" evidence="1">
    <location>
        <position position="1"/>
    </location>
</feature>
<dbReference type="PANTHER" id="PTHR47486">
    <property type="entry name" value="SIALYLTRANSFERASE-LIKE PROTEIN 1"/>
    <property type="match status" value="1"/>
</dbReference>